<dbReference type="OrthoDB" id="7874762at2"/>
<dbReference type="STRING" id="658057.SAMN04488032_12611"/>
<evidence type="ECO:0000313" key="1">
    <source>
        <dbReference type="EMBL" id="SLN70639.1"/>
    </source>
</evidence>
<organism evidence="1 2">
    <name type="scientific">Pacificibacter marinus</name>
    <dbReference type="NCBI Taxonomy" id="658057"/>
    <lineage>
        <taxon>Bacteria</taxon>
        <taxon>Pseudomonadati</taxon>
        <taxon>Pseudomonadota</taxon>
        <taxon>Alphaproteobacteria</taxon>
        <taxon>Rhodobacterales</taxon>
        <taxon>Roseobacteraceae</taxon>
        <taxon>Pacificibacter</taxon>
    </lineage>
</organism>
<gene>
    <name evidence="1" type="ORF">PAM7971_03789</name>
</gene>
<dbReference type="Proteomes" id="UP000193307">
    <property type="component" value="Unassembled WGS sequence"/>
</dbReference>
<dbReference type="RefSeq" id="WP_085850853.1">
    <property type="nucleotide sequence ID" value="NZ_FNZV01000026.1"/>
</dbReference>
<sequence length="237" mass="26235">MTEITKGQLERLHRSGVALSKAWLTYAQPDLKAQWQELHQQSGTDLIKQDAIEAAKTDGDMSAKVAHALSSFSKLTNARRTLEHTLQANILSYVSSGHIHSFGYELPRSLSSAPVTIPKPAWAGTCDWEASTLSFRGLEFVDVRLTTNRIRNEILERGNVDKTPTNPAGRPGVGAAIKEAFNALHKTGQIDPQASQSSHYPKVRAWLELNKPDLPVPPASISDKTFYRYFSPLFRGL</sequence>
<reference evidence="1 2" key="1">
    <citation type="submission" date="2017-03" db="EMBL/GenBank/DDBJ databases">
        <authorList>
            <person name="Afonso C.L."/>
            <person name="Miller P.J."/>
            <person name="Scott M.A."/>
            <person name="Spackman E."/>
            <person name="Goraichik I."/>
            <person name="Dimitrov K.M."/>
            <person name="Suarez D.L."/>
            <person name="Swayne D.E."/>
        </authorList>
    </citation>
    <scope>NUCLEOTIDE SEQUENCE [LARGE SCALE GENOMIC DNA]</scope>
    <source>
        <strain evidence="1 2">CECT 7971</strain>
    </source>
</reference>
<evidence type="ECO:0000313" key="2">
    <source>
        <dbReference type="Proteomes" id="UP000193307"/>
    </source>
</evidence>
<dbReference type="EMBL" id="FWFW01000023">
    <property type="protein sequence ID" value="SLN70639.1"/>
    <property type="molecule type" value="Genomic_DNA"/>
</dbReference>
<dbReference type="AlphaFoldDB" id="A0A1Y5TRR1"/>
<proteinExistence type="predicted"/>
<protein>
    <submittedName>
        <fullName evidence="1">Uncharacterized protein</fullName>
    </submittedName>
</protein>
<name>A0A1Y5TRR1_9RHOB</name>
<keyword evidence="2" id="KW-1185">Reference proteome</keyword>
<accession>A0A1Y5TRR1</accession>